<evidence type="ECO:0000313" key="3">
    <source>
        <dbReference type="Proteomes" id="UP001500618"/>
    </source>
</evidence>
<dbReference type="RefSeq" id="WP_163570407.1">
    <property type="nucleotide sequence ID" value="NZ_BAAANY010000014.1"/>
</dbReference>
<evidence type="ECO:0000313" key="2">
    <source>
        <dbReference type="EMBL" id="GAA1686670.1"/>
    </source>
</evidence>
<feature type="region of interest" description="Disordered" evidence="1">
    <location>
        <begin position="124"/>
        <end position="167"/>
    </location>
</feature>
<organism evidence="2 3">
    <name type="scientific">Fodinicola feengrottensis</name>
    <dbReference type="NCBI Taxonomy" id="435914"/>
    <lineage>
        <taxon>Bacteria</taxon>
        <taxon>Bacillati</taxon>
        <taxon>Actinomycetota</taxon>
        <taxon>Actinomycetes</taxon>
        <taxon>Mycobacteriales</taxon>
        <taxon>Fodinicola</taxon>
    </lineage>
</organism>
<reference evidence="2 3" key="1">
    <citation type="journal article" date="2019" name="Int. J. Syst. Evol. Microbiol.">
        <title>The Global Catalogue of Microorganisms (GCM) 10K type strain sequencing project: providing services to taxonomists for standard genome sequencing and annotation.</title>
        <authorList>
            <consortium name="The Broad Institute Genomics Platform"/>
            <consortium name="The Broad Institute Genome Sequencing Center for Infectious Disease"/>
            <person name="Wu L."/>
            <person name="Ma J."/>
        </authorList>
    </citation>
    <scope>NUCLEOTIDE SEQUENCE [LARGE SCALE GENOMIC DNA]</scope>
    <source>
        <strain evidence="2 3">JCM 14718</strain>
    </source>
</reference>
<keyword evidence="3" id="KW-1185">Reference proteome</keyword>
<comment type="caution">
    <text evidence="2">The sequence shown here is derived from an EMBL/GenBank/DDBJ whole genome shotgun (WGS) entry which is preliminary data.</text>
</comment>
<accession>A0ABN2HEP4</accession>
<gene>
    <name evidence="2" type="ORF">GCM10009765_40230</name>
</gene>
<proteinExistence type="predicted"/>
<dbReference type="EMBL" id="BAAANY010000014">
    <property type="protein sequence ID" value="GAA1686670.1"/>
    <property type="molecule type" value="Genomic_DNA"/>
</dbReference>
<dbReference type="Proteomes" id="UP001500618">
    <property type="component" value="Unassembled WGS sequence"/>
</dbReference>
<feature type="compositionally biased region" description="Low complexity" evidence="1">
    <location>
        <begin position="127"/>
        <end position="137"/>
    </location>
</feature>
<evidence type="ECO:0000256" key="1">
    <source>
        <dbReference type="SAM" id="MobiDB-lite"/>
    </source>
</evidence>
<name>A0ABN2HEP4_9ACTN</name>
<protein>
    <submittedName>
        <fullName evidence="2">Uncharacterized protein</fullName>
    </submittedName>
</protein>
<sequence length="167" mass="18048">MFKVAVGTVEDYLGFDPDREKDLRATDALIRAAAPDLGRHFVAGTASGRPGMSMTMIGYGQFHYTVKASPEPIDWPIVGLALQKNYLSLYLAPREDGTFSSPRTPANWVAYAWVTQACATSPSQIWPPTNSPTCSPLSTPPPRPGRSSATAAPNSEVPHFPPQRASF</sequence>